<feature type="non-terminal residue" evidence="1">
    <location>
        <position position="35"/>
    </location>
</feature>
<dbReference type="AlphaFoldDB" id="A0A0F8X1R1"/>
<sequence>MAKLKHNGGIVEAVLELGFDAVKYFEITANGTAQT</sequence>
<organism evidence="1">
    <name type="scientific">marine sediment metagenome</name>
    <dbReference type="NCBI Taxonomy" id="412755"/>
    <lineage>
        <taxon>unclassified sequences</taxon>
        <taxon>metagenomes</taxon>
        <taxon>ecological metagenomes</taxon>
    </lineage>
</organism>
<gene>
    <name evidence="1" type="ORF">LCGC14_3081300</name>
</gene>
<comment type="caution">
    <text evidence="1">The sequence shown here is derived from an EMBL/GenBank/DDBJ whole genome shotgun (WGS) entry which is preliminary data.</text>
</comment>
<evidence type="ECO:0000313" key="1">
    <source>
        <dbReference type="EMBL" id="KKK54775.1"/>
    </source>
</evidence>
<dbReference type="EMBL" id="LAZR01065824">
    <property type="protein sequence ID" value="KKK54775.1"/>
    <property type="molecule type" value="Genomic_DNA"/>
</dbReference>
<reference evidence="1" key="1">
    <citation type="journal article" date="2015" name="Nature">
        <title>Complex archaea that bridge the gap between prokaryotes and eukaryotes.</title>
        <authorList>
            <person name="Spang A."/>
            <person name="Saw J.H."/>
            <person name="Jorgensen S.L."/>
            <person name="Zaremba-Niedzwiedzka K."/>
            <person name="Martijn J."/>
            <person name="Lind A.E."/>
            <person name="van Eijk R."/>
            <person name="Schleper C."/>
            <person name="Guy L."/>
            <person name="Ettema T.J."/>
        </authorList>
    </citation>
    <scope>NUCLEOTIDE SEQUENCE</scope>
</reference>
<accession>A0A0F8X1R1</accession>
<name>A0A0F8X1R1_9ZZZZ</name>
<protein>
    <submittedName>
        <fullName evidence="1">Uncharacterized protein</fullName>
    </submittedName>
</protein>
<proteinExistence type="predicted"/>